<evidence type="ECO:0000256" key="5">
    <source>
        <dbReference type="ARBA" id="ARBA00023242"/>
    </source>
</evidence>
<feature type="domain" description="UTP25 NTP hydrolase-like" evidence="9">
    <location>
        <begin position="164"/>
        <end position="433"/>
    </location>
</feature>
<keyword evidence="6 7" id="KW-0687">Ribonucleoprotein</keyword>
<dbReference type="InterPro" id="IPR053939">
    <property type="entry name" value="UTP25_C"/>
</dbReference>
<dbReference type="InterPro" id="IPR027417">
    <property type="entry name" value="P-loop_NTPase"/>
</dbReference>
<dbReference type="GO" id="GO:0000462">
    <property type="term" value="P:maturation of SSU-rRNA from tricistronic rRNA transcript (SSU-rRNA, 5.8S rRNA, LSU-rRNA)"/>
    <property type="evidence" value="ECO:0007669"/>
    <property type="project" value="TreeGrafter"/>
</dbReference>
<protein>
    <recommendedName>
        <fullName evidence="4 7">U3 small nucleolar RNA-associated protein 25</fullName>
        <shortName evidence="7">U3 snoRNA-associated protein 25</shortName>
    </recommendedName>
</protein>
<name>A0A2N1JFQ6_9BASI</name>
<dbReference type="OrthoDB" id="10264378at2759"/>
<evidence type="ECO:0000256" key="2">
    <source>
        <dbReference type="ARBA" id="ARBA00004604"/>
    </source>
</evidence>
<dbReference type="STRING" id="2020962.A0A2N1JFQ6"/>
<comment type="function">
    <text evidence="1 7">DEAD-box RNA helicase-like protein required for pre-18S rRNA processing, specifically at sites A0, A1, and A2.</text>
</comment>
<accession>A0A2N1JFQ6</accession>
<reference evidence="10 11" key="1">
    <citation type="submission" date="2017-10" db="EMBL/GenBank/DDBJ databases">
        <title>A novel species of cold-tolerant Malassezia isolated from bats.</title>
        <authorList>
            <person name="Lorch J.M."/>
            <person name="Palmer J.M."/>
            <person name="Vanderwolf K.J."/>
            <person name="Schmidt K.Z."/>
            <person name="Verant M.L."/>
            <person name="Weller T.J."/>
            <person name="Blehert D.S."/>
        </authorList>
    </citation>
    <scope>NUCLEOTIDE SEQUENCE [LARGE SCALE GENOMIC DNA]</scope>
    <source>
        <strain evidence="10 11">NWHC:44797-103</strain>
    </source>
</reference>
<keyword evidence="7" id="KW-0698">rRNA processing</keyword>
<evidence type="ECO:0000313" key="11">
    <source>
        <dbReference type="Proteomes" id="UP000232875"/>
    </source>
</evidence>
<evidence type="ECO:0000256" key="4">
    <source>
        <dbReference type="ARBA" id="ARBA00015422"/>
    </source>
</evidence>
<evidence type="ECO:0000256" key="6">
    <source>
        <dbReference type="ARBA" id="ARBA00023274"/>
    </source>
</evidence>
<comment type="subcellular location">
    <subcellularLocation>
        <location evidence="2 7">Nucleus</location>
        <location evidence="2 7">Nucleolus</location>
    </subcellularLocation>
</comment>
<organism evidence="10 11">
    <name type="scientific">Malassezia vespertilionis</name>
    <dbReference type="NCBI Taxonomy" id="2020962"/>
    <lineage>
        <taxon>Eukaryota</taxon>
        <taxon>Fungi</taxon>
        <taxon>Dikarya</taxon>
        <taxon>Basidiomycota</taxon>
        <taxon>Ustilaginomycotina</taxon>
        <taxon>Malasseziomycetes</taxon>
        <taxon>Malasseziales</taxon>
        <taxon>Malasseziaceae</taxon>
        <taxon>Malassezia</taxon>
    </lineage>
</organism>
<dbReference type="EMBL" id="KZ454987">
    <property type="protein sequence ID" value="PKI85377.1"/>
    <property type="molecule type" value="Genomic_DNA"/>
</dbReference>
<dbReference type="GO" id="GO:0032040">
    <property type="term" value="C:small-subunit processome"/>
    <property type="evidence" value="ECO:0007669"/>
    <property type="project" value="TreeGrafter"/>
</dbReference>
<evidence type="ECO:0000259" key="9">
    <source>
        <dbReference type="Pfam" id="PF22916"/>
    </source>
</evidence>
<dbReference type="GO" id="GO:0034511">
    <property type="term" value="F:U3 snoRNA binding"/>
    <property type="evidence" value="ECO:0007669"/>
    <property type="project" value="InterPro"/>
</dbReference>
<dbReference type="Pfam" id="PF06862">
    <property type="entry name" value="Utp25_C"/>
    <property type="match status" value="1"/>
</dbReference>
<dbReference type="InterPro" id="IPR053940">
    <property type="entry name" value="UTP25_NTPase-like"/>
</dbReference>
<keyword evidence="5 7" id="KW-0539">Nucleus</keyword>
<keyword evidence="7" id="KW-0690">Ribosome biogenesis</keyword>
<gene>
    <name evidence="10" type="primary">UTP25</name>
    <name evidence="10" type="ORF">MVES_000437</name>
</gene>
<evidence type="ECO:0000256" key="7">
    <source>
        <dbReference type="RuleBase" id="RU365070"/>
    </source>
</evidence>
<dbReference type="InterPro" id="IPR010678">
    <property type="entry name" value="UTP25"/>
</dbReference>
<proteinExistence type="inferred from homology"/>
<dbReference type="Proteomes" id="UP000232875">
    <property type="component" value="Unassembled WGS sequence"/>
</dbReference>
<evidence type="ECO:0000256" key="1">
    <source>
        <dbReference type="ARBA" id="ARBA00002883"/>
    </source>
</evidence>
<dbReference type="Gene3D" id="3.40.50.300">
    <property type="entry name" value="P-loop containing nucleotide triphosphate hydrolases"/>
    <property type="match status" value="1"/>
</dbReference>
<feature type="domain" description="UTP25 C-terminal" evidence="8">
    <location>
        <begin position="446"/>
        <end position="611"/>
    </location>
</feature>
<evidence type="ECO:0000259" key="8">
    <source>
        <dbReference type="Pfam" id="PF06862"/>
    </source>
</evidence>
<dbReference type="AlphaFoldDB" id="A0A2N1JFQ6"/>
<evidence type="ECO:0000313" key="10">
    <source>
        <dbReference type="EMBL" id="PKI85377.1"/>
    </source>
</evidence>
<dbReference type="GO" id="GO:0019843">
    <property type="term" value="F:rRNA binding"/>
    <property type="evidence" value="ECO:0007669"/>
    <property type="project" value="TreeGrafter"/>
</dbReference>
<comment type="similarity">
    <text evidence="3 7">Belongs to the UTP25 family.</text>
</comment>
<evidence type="ECO:0000256" key="3">
    <source>
        <dbReference type="ARBA" id="ARBA00009223"/>
    </source>
</evidence>
<dbReference type="PANTHER" id="PTHR12933:SF0">
    <property type="entry name" value="U3 SMALL NUCLEOLAR RNA-ASSOCIATED PROTEIN 25 HOMOLOG"/>
    <property type="match status" value="1"/>
</dbReference>
<dbReference type="Pfam" id="PF22916">
    <property type="entry name" value="UTP25_NTPase-like"/>
    <property type="match status" value="1"/>
</dbReference>
<comment type="subunit">
    <text evidence="7">Component of the ribosomal small subunit (SSU) processome composed of at least 40 protein subunits and snoRNA U3.</text>
</comment>
<dbReference type="PANTHER" id="PTHR12933">
    <property type="entry name" value="ORF PROTEIN-RELATED"/>
    <property type="match status" value="1"/>
</dbReference>
<sequence length="621" mass="69871">MAGDVQAHVRLMTLLNVKAAHPRDEDNKNPGGQKRLRVRVHGAVQPVSAPQKETVAAEPAPAAEPALVAANDSDDEEVGLDAFYAHFGTESTVIAGVDTRALQWTTPQPFAVLGGATIAHIVRPRPIEVVARPHARIWNQFISLCGKKGVSHAQEQLLQVIGKYVDFWDATLSLGEHKATRMAISMHLLSHVTRVRQRILKDNERLAKAAAAAHDTEDDDGLPELRDQGFTRPKVLLLAPMRNSAKVWVEQLIALAGSDQVENKARFFKEFSLPPGALDKLADPASADRYPEDHRYTFQGNIDDNFKLGIKLTRKTLKLYSGFFESDVIVASPLGLRLLMEKEKESDHLSSIEILVLDQMDTMLMQNWEHVKFVVEHLNAIPKQAHDTDFSRVKPWYLDNQAKNLRQNIMLSAFDAPEFRNLFHHTANVGGRVRTVPHCPPETCAMASVTPGIRQTFHRFDSTNAQSDPDVRLQTFLAKILPLLQRSALSATHTMIVVPSYFDFVRIEHHLRQAHPPISYTTLTEYTSNKDISRARQAFFMGKKGFLLMTERFHFYRRYLIRGARNMVFYAPPEHAGYYTELVNAPLTPRNNTDEVPDPADVSATVLYSNASQERKKHAAW</sequence>
<keyword evidence="11" id="KW-1185">Reference proteome</keyword>